<dbReference type="GO" id="GO:0005737">
    <property type="term" value="C:cytoplasm"/>
    <property type="evidence" value="ECO:0007669"/>
    <property type="project" value="TreeGrafter"/>
</dbReference>
<dbReference type="EMBL" id="BMQC01000002">
    <property type="protein sequence ID" value="GGK18406.1"/>
    <property type="molecule type" value="Genomic_DNA"/>
</dbReference>
<evidence type="ECO:0000256" key="1">
    <source>
        <dbReference type="SAM" id="MobiDB-lite"/>
    </source>
</evidence>
<sequence length="275" mass="29234">MGDRLRWCGHSTVWWEQGGVGLLTDPVLTSRVAHLRRRAGPAPVLPRAPDIVLLSHLHADHLHVASLRRLRGATAFVVPVGATRFIRRALGPGFAARCIELPVGEQWRYGPVVVRAVPAAHHRGRHPWSAHRADAVGYLVGGARRVWFAGDTGLHPDMADFGPVDLALVPVGGWGPTLGPGHLDPARAVEAVRRVAARAAVPIHFGTFWPVGCARVRPDLFHEPGARFAAEAAAALPELAVTLLAPGEETTLPSAGAWPDEVAGPPGRSAGGDDR</sequence>
<dbReference type="PANTHER" id="PTHR15032">
    <property type="entry name" value="N-ACYL-PHOSPHATIDYLETHANOLAMINE-HYDROLYZING PHOSPHOLIPASE D"/>
    <property type="match status" value="1"/>
</dbReference>
<reference evidence="3" key="2">
    <citation type="submission" date="2020-09" db="EMBL/GenBank/DDBJ databases">
        <authorList>
            <person name="Sun Q."/>
            <person name="Ohkuma M."/>
        </authorList>
    </citation>
    <scope>NUCLEOTIDE SEQUENCE</scope>
    <source>
        <strain evidence="3">JCM 3091</strain>
    </source>
</reference>
<name>A0A8J3BJ29_9ACTN</name>
<dbReference type="Proteomes" id="UP000662200">
    <property type="component" value="Unassembled WGS sequence"/>
</dbReference>
<gene>
    <name evidence="3" type="ORF">GCM10010124_08730</name>
</gene>
<dbReference type="InterPro" id="IPR036866">
    <property type="entry name" value="RibonucZ/Hydroxyglut_hydro"/>
</dbReference>
<organism evidence="3 4">
    <name type="scientific">Pilimelia terevasa</name>
    <dbReference type="NCBI Taxonomy" id="53372"/>
    <lineage>
        <taxon>Bacteria</taxon>
        <taxon>Bacillati</taxon>
        <taxon>Actinomycetota</taxon>
        <taxon>Actinomycetes</taxon>
        <taxon>Micromonosporales</taxon>
        <taxon>Micromonosporaceae</taxon>
        <taxon>Pilimelia</taxon>
    </lineage>
</organism>
<proteinExistence type="predicted"/>
<dbReference type="InterPro" id="IPR001279">
    <property type="entry name" value="Metallo-B-lactamas"/>
</dbReference>
<evidence type="ECO:0000259" key="2">
    <source>
        <dbReference type="Pfam" id="PF12706"/>
    </source>
</evidence>
<accession>A0A8J3BJ29</accession>
<keyword evidence="4" id="KW-1185">Reference proteome</keyword>
<feature type="domain" description="Metallo-beta-lactamase" evidence="2">
    <location>
        <begin position="22"/>
        <end position="205"/>
    </location>
</feature>
<dbReference type="Pfam" id="PF12706">
    <property type="entry name" value="Lactamase_B_2"/>
    <property type="match status" value="1"/>
</dbReference>
<dbReference type="Gene3D" id="3.60.15.10">
    <property type="entry name" value="Ribonuclease Z/Hydroxyacylglutathione hydrolase-like"/>
    <property type="match status" value="1"/>
</dbReference>
<dbReference type="RefSeq" id="WP_189112862.1">
    <property type="nucleotide sequence ID" value="NZ_BMQC01000002.1"/>
</dbReference>
<evidence type="ECO:0000313" key="3">
    <source>
        <dbReference type="EMBL" id="GGK18406.1"/>
    </source>
</evidence>
<dbReference type="PANTHER" id="PTHR15032:SF36">
    <property type="entry name" value="METALLO-BETA-LACTAMASE DOMAIN-CONTAINING PROTEIN"/>
    <property type="match status" value="1"/>
</dbReference>
<feature type="region of interest" description="Disordered" evidence="1">
    <location>
        <begin position="250"/>
        <end position="275"/>
    </location>
</feature>
<comment type="caution">
    <text evidence="3">The sequence shown here is derived from an EMBL/GenBank/DDBJ whole genome shotgun (WGS) entry which is preliminary data.</text>
</comment>
<reference evidence="3" key="1">
    <citation type="journal article" date="2014" name="Int. J. Syst. Evol. Microbiol.">
        <title>Complete genome sequence of Corynebacterium casei LMG S-19264T (=DSM 44701T), isolated from a smear-ripened cheese.</title>
        <authorList>
            <consortium name="US DOE Joint Genome Institute (JGI-PGF)"/>
            <person name="Walter F."/>
            <person name="Albersmeier A."/>
            <person name="Kalinowski J."/>
            <person name="Ruckert C."/>
        </authorList>
    </citation>
    <scope>NUCLEOTIDE SEQUENCE</scope>
    <source>
        <strain evidence="3">JCM 3091</strain>
    </source>
</reference>
<evidence type="ECO:0000313" key="4">
    <source>
        <dbReference type="Proteomes" id="UP000662200"/>
    </source>
</evidence>
<dbReference type="SUPFAM" id="SSF56281">
    <property type="entry name" value="Metallo-hydrolase/oxidoreductase"/>
    <property type="match status" value="1"/>
</dbReference>
<protein>
    <submittedName>
        <fullName evidence="3">Membrane protein</fullName>
    </submittedName>
</protein>
<dbReference type="AlphaFoldDB" id="A0A8J3BJ29"/>